<protein>
    <submittedName>
        <fullName evidence="1">Uncharacterized protein</fullName>
    </submittedName>
</protein>
<organism evidence="1">
    <name type="scientific">marine sediment metagenome</name>
    <dbReference type="NCBI Taxonomy" id="412755"/>
    <lineage>
        <taxon>unclassified sequences</taxon>
        <taxon>metagenomes</taxon>
        <taxon>ecological metagenomes</taxon>
    </lineage>
</organism>
<gene>
    <name evidence="1" type="ORF">LCGC14_0979930</name>
</gene>
<dbReference type="InterPro" id="IPR002765">
    <property type="entry name" value="UPF0145_YbjQ-like"/>
</dbReference>
<accession>A0A0F9QSC6</accession>
<proteinExistence type="predicted"/>
<sequence>MKFSVTRVVTKDIVTDAFQGIRNLFGLRLRGYEKMLNKHIKEAIEFAEVQYKIEWWKLIVNPLTNGSAMIIVYGEGEKNE</sequence>
<evidence type="ECO:0000313" key="1">
    <source>
        <dbReference type="EMBL" id="KKN16031.1"/>
    </source>
</evidence>
<comment type="caution">
    <text evidence="1">The sequence shown here is derived from an EMBL/GenBank/DDBJ whole genome shotgun (WGS) entry which is preliminary data.</text>
</comment>
<dbReference type="AlphaFoldDB" id="A0A0F9QSC6"/>
<dbReference type="InterPro" id="IPR035439">
    <property type="entry name" value="UPF0145_dom_sf"/>
</dbReference>
<name>A0A0F9QSC6_9ZZZZ</name>
<dbReference type="EMBL" id="LAZR01003653">
    <property type="protein sequence ID" value="KKN16031.1"/>
    <property type="molecule type" value="Genomic_DNA"/>
</dbReference>
<dbReference type="Pfam" id="PF01906">
    <property type="entry name" value="YbjQ_1"/>
    <property type="match status" value="1"/>
</dbReference>
<dbReference type="SUPFAM" id="SSF117782">
    <property type="entry name" value="YbjQ-like"/>
    <property type="match status" value="1"/>
</dbReference>
<reference evidence="1" key="1">
    <citation type="journal article" date="2015" name="Nature">
        <title>Complex archaea that bridge the gap between prokaryotes and eukaryotes.</title>
        <authorList>
            <person name="Spang A."/>
            <person name="Saw J.H."/>
            <person name="Jorgensen S.L."/>
            <person name="Zaremba-Niedzwiedzka K."/>
            <person name="Martijn J."/>
            <person name="Lind A.E."/>
            <person name="van Eijk R."/>
            <person name="Schleper C."/>
            <person name="Guy L."/>
            <person name="Ettema T.J."/>
        </authorList>
    </citation>
    <scope>NUCLEOTIDE SEQUENCE</scope>
</reference>